<feature type="transmembrane region" description="Helical" evidence="2">
    <location>
        <begin position="26"/>
        <end position="48"/>
    </location>
</feature>
<reference evidence="3 4" key="1">
    <citation type="submission" date="2024-01" db="EMBL/GenBank/DDBJ databases">
        <title>The genome of the rayed Mediterranean limpet Patella caerulea (Linnaeus, 1758).</title>
        <authorList>
            <person name="Anh-Thu Weber A."/>
            <person name="Halstead-Nussloch G."/>
        </authorList>
    </citation>
    <scope>NUCLEOTIDE SEQUENCE [LARGE SCALE GENOMIC DNA]</scope>
    <source>
        <strain evidence="3">AATW-2023a</strain>
        <tissue evidence="3">Whole specimen</tissue>
    </source>
</reference>
<evidence type="ECO:0000256" key="1">
    <source>
        <dbReference type="SAM" id="MobiDB-lite"/>
    </source>
</evidence>
<keyword evidence="2" id="KW-0472">Membrane</keyword>
<protein>
    <submittedName>
        <fullName evidence="3">Uncharacterized protein</fullName>
    </submittedName>
</protein>
<dbReference type="EMBL" id="JAZGQO010000006">
    <property type="protein sequence ID" value="KAK6184638.1"/>
    <property type="molecule type" value="Genomic_DNA"/>
</dbReference>
<organism evidence="3 4">
    <name type="scientific">Patella caerulea</name>
    <name type="common">Rayed Mediterranean limpet</name>
    <dbReference type="NCBI Taxonomy" id="87958"/>
    <lineage>
        <taxon>Eukaryota</taxon>
        <taxon>Metazoa</taxon>
        <taxon>Spiralia</taxon>
        <taxon>Lophotrochozoa</taxon>
        <taxon>Mollusca</taxon>
        <taxon>Gastropoda</taxon>
        <taxon>Patellogastropoda</taxon>
        <taxon>Patelloidea</taxon>
        <taxon>Patellidae</taxon>
        <taxon>Patella</taxon>
    </lineage>
</organism>
<keyword evidence="2" id="KW-0812">Transmembrane</keyword>
<gene>
    <name evidence="3" type="ORF">SNE40_007073</name>
</gene>
<keyword evidence="4" id="KW-1185">Reference proteome</keyword>
<keyword evidence="2" id="KW-1133">Transmembrane helix</keyword>
<name>A0AAN8K2V3_PATCE</name>
<sequence>MGDENETVDAKSEFGKMAVNDTTSTVIMFLIFTLLIGSVLGFFTWKLVASLRNKQKLKDEKKKLKQQKKDKELQKKIKKK</sequence>
<feature type="region of interest" description="Disordered" evidence="1">
    <location>
        <begin position="59"/>
        <end position="80"/>
    </location>
</feature>
<evidence type="ECO:0000313" key="3">
    <source>
        <dbReference type="EMBL" id="KAK6184638.1"/>
    </source>
</evidence>
<comment type="caution">
    <text evidence="3">The sequence shown here is derived from an EMBL/GenBank/DDBJ whole genome shotgun (WGS) entry which is preliminary data.</text>
</comment>
<evidence type="ECO:0000256" key="2">
    <source>
        <dbReference type="SAM" id="Phobius"/>
    </source>
</evidence>
<dbReference type="AlphaFoldDB" id="A0AAN8K2V3"/>
<evidence type="ECO:0000313" key="4">
    <source>
        <dbReference type="Proteomes" id="UP001347796"/>
    </source>
</evidence>
<proteinExistence type="predicted"/>
<accession>A0AAN8K2V3</accession>
<dbReference type="Proteomes" id="UP001347796">
    <property type="component" value="Unassembled WGS sequence"/>
</dbReference>